<gene>
    <name evidence="3" type="ORF">JJL56_21800</name>
</gene>
<comment type="caution">
    <text evidence="3">The sequence shown here is derived from an EMBL/GenBank/DDBJ whole genome shotgun (WGS) entry which is preliminary data.</text>
</comment>
<dbReference type="Proteomes" id="UP000654452">
    <property type="component" value="Unassembled WGS sequence"/>
</dbReference>
<evidence type="ECO:0000313" key="4">
    <source>
        <dbReference type="Proteomes" id="UP000654452"/>
    </source>
</evidence>
<evidence type="ECO:0000313" key="3">
    <source>
        <dbReference type="EMBL" id="MBK4721495.1"/>
    </source>
</evidence>
<dbReference type="Pfam" id="PF13436">
    <property type="entry name" value="Gly-zipper_OmpA"/>
    <property type="match status" value="1"/>
</dbReference>
<accession>A0ABS1I325</accession>
<feature type="chain" id="PRO_5045519812" description="Glycine-zipper-containing OmpA-like membrane domain-containing protein" evidence="1">
    <location>
        <begin position="21"/>
        <end position="94"/>
    </location>
</feature>
<keyword evidence="1" id="KW-0732">Signal</keyword>
<sequence>MRLTQFFRVAVVALPLAACADMSPTQQRALTGTTGGAAGGALIGAIAGNAGMGAAIGAGAGLAGGLLYDYHKRTEASAYQRGVQQGATQRSGTQ</sequence>
<organism evidence="3 4">
    <name type="scientific">Azospirillum aestuarii</name>
    <dbReference type="NCBI Taxonomy" id="2802052"/>
    <lineage>
        <taxon>Bacteria</taxon>
        <taxon>Pseudomonadati</taxon>
        <taxon>Pseudomonadota</taxon>
        <taxon>Alphaproteobacteria</taxon>
        <taxon>Rhodospirillales</taxon>
        <taxon>Azospirillaceae</taxon>
        <taxon>Azospirillum</taxon>
    </lineage>
</organism>
<keyword evidence="4" id="KW-1185">Reference proteome</keyword>
<proteinExistence type="predicted"/>
<name>A0ABS1I325_9PROT</name>
<evidence type="ECO:0000256" key="1">
    <source>
        <dbReference type="SAM" id="SignalP"/>
    </source>
</evidence>
<reference evidence="3 4" key="1">
    <citation type="submission" date="2021-01" db="EMBL/GenBank/DDBJ databases">
        <title>Azospirillum sp. YIM DDC1 draft genome.</title>
        <authorList>
            <person name="Wang Y.-X."/>
        </authorList>
    </citation>
    <scope>NUCLEOTIDE SEQUENCE [LARGE SCALE GENOMIC DNA]</scope>
    <source>
        <strain evidence="3 4">YIM DDC1</strain>
    </source>
</reference>
<protein>
    <recommendedName>
        <fullName evidence="2">Glycine-zipper-containing OmpA-like membrane domain-containing protein</fullName>
    </recommendedName>
</protein>
<dbReference type="InterPro" id="IPR025693">
    <property type="entry name" value="Gly-zipper_OmpA-like_dom"/>
</dbReference>
<feature type="domain" description="Glycine-zipper-containing OmpA-like membrane" evidence="2">
    <location>
        <begin position="28"/>
        <end position="68"/>
    </location>
</feature>
<dbReference type="EMBL" id="JAEPIV010000015">
    <property type="protein sequence ID" value="MBK4721495.1"/>
    <property type="molecule type" value="Genomic_DNA"/>
</dbReference>
<feature type="signal peptide" evidence="1">
    <location>
        <begin position="1"/>
        <end position="20"/>
    </location>
</feature>
<evidence type="ECO:0000259" key="2">
    <source>
        <dbReference type="Pfam" id="PF13436"/>
    </source>
</evidence>
<dbReference type="RefSeq" id="WP_200486240.1">
    <property type="nucleotide sequence ID" value="NZ_JAEPIV010000015.1"/>
</dbReference>